<feature type="chain" id="PRO_5035254695" description="Cytochrome c biogenesis B" evidence="1">
    <location>
        <begin position="30"/>
        <end position="197"/>
    </location>
</feature>
<gene>
    <name evidence="2" type="ORF">AFUS01_LOCUS15731</name>
</gene>
<dbReference type="AlphaFoldDB" id="A0A8J2JT42"/>
<organism evidence="2 3">
    <name type="scientific">Allacma fusca</name>
    <dbReference type="NCBI Taxonomy" id="39272"/>
    <lineage>
        <taxon>Eukaryota</taxon>
        <taxon>Metazoa</taxon>
        <taxon>Ecdysozoa</taxon>
        <taxon>Arthropoda</taxon>
        <taxon>Hexapoda</taxon>
        <taxon>Collembola</taxon>
        <taxon>Symphypleona</taxon>
        <taxon>Sminthuridae</taxon>
        <taxon>Allacma</taxon>
    </lineage>
</organism>
<evidence type="ECO:0000313" key="2">
    <source>
        <dbReference type="EMBL" id="CAG7726848.1"/>
    </source>
</evidence>
<accession>A0A8J2JT42</accession>
<sequence length="197" mass="22798">SIIFKYWPVSSSLFTILSLLSPLTWRSRSERWEHSLDFSLSFAPFIPSGPWVEDSSRRISFLTYRAGLLCLTDLKSKYFALIVWSPVVKQFERIPMHEMPHMCIALSHDGKKVSFSVLTLSWTSGNHQFPSPWFTFLATYYLCFSSSSVISNLRTPGNLRWQTYLIRSYFISLPPSHWGLVLLQNITIRFNATTTIT</sequence>
<evidence type="ECO:0000256" key="1">
    <source>
        <dbReference type="SAM" id="SignalP"/>
    </source>
</evidence>
<feature type="signal peptide" evidence="1">
    <location>
        <begin position="1"/>
        <end position="29"/>
    </location>
</feature>
<keyword evidence="3" id="KW-1185">Reference proteome</keyword>
<name>A0A8J2JT42_9HEXA</name>
<keyword evidence="1" id="KW-0732">Signal</keyword>
<proteinExistence type="predicted"/>
<protein>
    <recommendedName>
        <fullName evidence="4">Cytochrome c biogenesis B</fullName>
    </recommendedName>
</protein>
<dbReference type="EMBL" id="CAJVCH010140815">
    <property type="protein sequence ID" value="CAG7726848.1"/>
    <property type="molecule type" value="Genomic_DNA"/>
</dbReference>
<feature type="non-terminal residue" evidence="2">
    <location>
        <position position="1"/>
    </location>
</feature>
<comment type="caution">
    <text evidence="2">The sequence shown here is derived from an EMBL/GenBank/DDBJ whole genome shotgun (WGS) entry which is preliminary data.</text>
</comment>
<reference evidence="2" key="1">
    <citation type="submission" date="2021-06" db="EMBL/GenBank/DDBJ databases">
        <authorList>
            <person name="Hodson N. C."/>
            <person name="Mongue J. A."/>
            <person name="Jaron S. K."/>
        </authorList>
    </citation>
    <scope>NUCLEOTIDE SEQUENCE</scope>
</reference>
<evidence type="ECO:0008006" key="4">
    <source>
        <dbReference type="Google" id="ProtNLM"/>
    </source>
</evidence>
<evidence type="ECO:0000313" key="3">
    <source>
        <dbReference type="Proteomes" id="UP000708208"/>
    </source>
</evidence>
<dbReference type="Proteomes" id="UP000708208">
    <property type="component" value="Unassembled WGS sequence"/>
</dbReference>